<dbReference type="PANTHER" id="PTHR42734">
    <property type="entry name" value="METAL TRANSPORT SYSTEM ATP-BINDING PROTEIN TM_0124-RELATED"/>
    <property type="match status" value="1"/>
</dbReference>
<dbReference type="PROSITE" id="PS00211">
    <property type="entry name" value="ABC_TRANSPORTER_1"/>
    <property type="match status" value="1"/>
</dbReference>
<evidence type="ECO:0000256" key="1">
    <source>
        <dbReference type="ARBA" id="ARBA00005417"/>
    </source>
</evidence>
<evidence type="ECO:0000259" key="5">
    <source>
        <dbReference type="PROSITE" id="PS50893"/>
    </source>
</evidence>
<dbReference type="AlphaFoldDB" id="A0A2S4A283"/>
<evidence type="ECO:0000256" key="3">
    <source>
        <dbReference type="ARBA" id="ARBA00022741"/>
    </source>
</evidence>
<dbReference type="InterPro" id="IPR047748">
    <property type="entry name" value="AztA-like"/>
</dbReference>
<dbReference type="SMART" id="SM00382">
    <property type="entry name" value="AAA"/>
    <property type="match status" value="1"/>
</dbReference>
<dbReference type="RefSeq" id="WP_103464086.1">
    <property type="nucleotide sequence ID" value="NZ_PPXB01000001.1"/>
</dbReference>
<dbReference type="Gene3D" id="3.40.50.300">
    <property type="entry name" value="P-loop containing nucleotide triphosphate hydrolases"/>
    <property type="match status" value="1"/>
</dbReference>
<dbReference type="Proteomes" id="UP000237061">
    <property type="component" value="Unassembled WGS sequence"/>
</dbReference>
<sequence length="215" mass="22675">MGAASVENVVFSYGSRRVIDGLDIHFRAGALTAVKGANGSGKSTLLGLIAGTLRPSQGAVHLAEAARPALVLQHSAVSQALPLTVRAAVEMGCWGNRSWLRRLRAQERGEVAELLDRLGLTELAHRQLGELSGGQRQRVLLAQGLAQRSKLLLLDEPTAGVDEQSHARIREVIAHELARGVAVIEVTHSNADAAEAGRVLVLADGRLVSDSLGVA</sequence>
<keyword evidence="4 6" id="KW-0067">ATP-binding</keyword>
<evidence type="ECO:0000256" key="2">
    <source>
        <dbReference type="ARBA" id="ARBA00022448"/>
    </source>
</evidence>
<organism evidence="6 7">
    <name type="scientific">Arthrobacter glacialis</name>
    <dbReference type="NCBI Taxonomy" id="1664"/>
    <lineage>
        <taxon>Bacteria</taxon>
        <taxon>Bacillati</taxon>
        <taxon>Actinomycetota</taxon>
        <taxon>Actinomycetes</taxon>
        <taxon>Micrococcales</taxon>
        <taxon>Micrococcaceae</taxon>
        <taxon>Arthrobacter</taxon>
    </lineage>
</organism>
<dbReference type="InterPro" id="IPR003593">
    <property type="entry name" value="AAA+_ATPase"/>
</dbReference>
<evidence type="ECO:0000313" key="7">
    <source>
        <dbReference type="Proteomes" id="UP000237061"/>
    </source>
</evidence>
<dbReference type="GO" id="GO:0016887">
    <property type="term" value="F:ATP hydrolysis activity"/>
    <property type="evidence" value="ECO:0007669"/>
    <property type="project" value="InterPro"/>
</dbReference>
<feature type="domain" description="ABC transporter" evidence="5">
    <location>
        <begin position="4"/>
        <end position="215"/>
    </location>
</feature>
<evidence type="ECO:0000256" key="4">
    <source>
        <dbReference type="ARBA" id="ARBA00022840"/>
    </source>
</evidence>
<evidence type="ECO:0000313" key="6">
    <source>
        <dbReference type="EMBL" id="POH75429.1"/>
    </source>
</evidence>
<accession>A0A2S4A283</accession>
<dbReference type="PANTHER" id="PTHR42734:SF5">
    <property type="entry name" value="IRON TRANSPORT SYSTEM ATP-BINDING PROTEIN HI_0361-RELATED"/>
    <property type="match status" value="1"/>
</dbReference>
<comment type="caution">
    <text evidence="6">The sequence shown here is derived from an EMBL/GenBank/DDBJ whole genome shotgun (WGS) entry which is preliminary data.</text>
</comment>
<keyword evidence="2" id="KW-0813">Transport</keyword>
<protein>
    <submittedName>
        <fullName evidence="6">ABC transporter ATP-binding protein</fullName>
    </submittedName>
</protein>
<dbReference type="PROSITE" id="PS50893">
    <property type="entry name" value="ABC_TRANSPORTER_2"/>
    <property type="match status" value="1"/>
</dbReference>
<dbReference type="InterPro" id="IPR003439">
    <property type="entry name" value="ABC_transporter-like_ATP-bd"/>
</dbReference>
<proteinExistence type="inferred from homology"/>
<dbReference type="InterPro" id="IPR017871">
    <property type="entry name" value="ABC_transporter-like_CS"/>
</dbReference>
<gene>
    <name evidence="6" type="ORF">CVS27_02250</name>
</gene>
<dbReference type="OrthoDB" id="5296765at2"/>
<dbReference type="SUPFAM" id="SSF52540">
    <property type="entry name" value="P-loop containing nucleoside triphosphate hydrolases"/>
    <property type="match status" value="1"/>
</dbReference>
<reference evidence="6 7" key="1">
    <citation type="submission" date="2018-01" db="EMBL/GenBank/DDBJ databases">
        <title>Arthrobacter sp. nov., from glaciers in China.</title>
        <authorList>
            <person name="Liu Q."/>
            <person name="Xin Y.-H."/>
        </authorList>
    </citation>
    <scope>NUCLEOTIDE SEQUENCE [LARGE SCALE GENOMIC DNA]</scope>
    <source>
        <strain evidence="6 7">HLT2-12-2</strain>
    </source>
</reference>
<name>A0A2S4A283_ARTGL</name>
<dbReference type="InterPro" id="IPR050153">
    <property type="entry name" value="Metal_Ion_Import_ABC"/>
</dbReference>
<dbReference type="GO" id="GO:0005524">
    <property type="term" value="F:ATP binding"/>
    <property type="evidence" value="ECO:0007669"/>
    <property type="project" value="UniProtKB-KW"/>
</dbReference>
<dbReference type="Pfam" id="PF00005">
    <property type="entry name" value="ABC_tran"/>
    <property type="match status" value="1"/>
</dbReference>
<comment type="similarity">
    <text evidence="1">Belongs to the ABC transporter superfamily.</text>
</comment>
<keyword evidence="7" id="KW-1185">Reference proteome</keyword>
<dbReference type="EMBL" id="PPXC01000001">
    <property type="protein sequence ID" value="POH75429.1"/>
    <property type="molecule type" value="Genomic_DNA"/>
</dbReference>
<dbReference type="InterPro" id="IPR027417">
    <property type="entry name" value="P-loop_NTPase"/>
</dbReference>
<dbReference type="NCBIfam" id="NF040873">
    <property type="entry name" value="AztA"/>
    <property type="match status" value="1"/>
</dbReference>
<keyword evidence="3" id="KW-0547">Nucleotide-binding</keyword>